<evidence type="ECO:0000256" key="3">
    <source>
        <dbReference type="ARBA" id="ARBA00022729"/>
    </source>
</evidence>
<dbReference type="PANTHER" id="PTHR44549">
    <property type="entry name" value="ENDOTHELIAL CELL-SELECTIVE ADHESION MOLECULE"/>
    <property type="match status" value="1"/>
</dbReference>
<keyword evidence="2 9" id="KW-0812">Transmembrane</keyword>
<dbReference type="GO" id="GO:0005912">
    <property type="term" value="C:adherens junction"/>
    <property type="evidence" value="ECO:0007669"/>
    <property type="project" value="TreeGrafter"/>
</dbReference>
<dbReference type="Proteomes" id="UP000319801">
    <property type="component" value="Unassembled WGS sequence"/>
</dbReference>
<keyword evidence="13" id="KW-1185">Reference proteome</keyword>
<feature type="region of interest" description="Disordered" evidence="8">
    <location>
        <begin position="296"/>
        <end position="402"/>
    </location>
</feature>
<evidence type="ECO:0000313" key="12">
    <source>
        <dbReference type="EMBL" id="TSK16169.1"/>
    </source>
</evidence>
<feature type="transmembrane region" description="Helical" evidence="9">
    <location>
        <begin position="235"/>
        <end position="258"/>
    </location>
</feature>
<dbReference type="PANTHER" id="PTHR44549:SF1">
    <property type="entry name" value="ENDOTHELIAL CELL-SELECTIVE ADHESION MOLECULE"/>
    <property type="match status" value="1"/>
</dbReference>
<dbReference type="InterPro" id="IPR013106">
    <property type="entry name" value="Ig_V-set"/>
</dbReference>
<feature type="compositionally biased region" description="Low complexity" evidence="8">
    <location>
        <begin position="365"/>
        <end position="374"/>
    </location>
</feature>
<keyword evidence="6" id="KW-1015">Disulfide bond</keyword>
<feature type="compositionally biased region" description="Low complexity" evidence="8">
    <location>
        <begin position="333"/>
        <end position="345"/>
    </location>
</feature>
<dbReference type="EMBL" id="VCAZ01000003">
    <property type="protein sequence ID" value="TSK16169.1"/>
    <property type="molecule type" value="Genomic_DNA"/>
</dbReference>
<dbReference type="SMART" id="SM00408">
    <property type="entry name" value="IGc2"/>
    <property type="match status" value="1"/>
</dbReference>
<name>A0A556TJZ8_BAGYA</name>
<dbReference type="InterPro" id="IPR036179">
    <property type="entry name" value="Ig-like_dom_sf"/>
</dbReference>
<sequence length="433" mass="46711">MESRTWEKLDTLLSVLTLLCLCPGLLSQLQLPQKDVVVIQGQVAVLQASYSGADLSEATIIWTYLADQSQTIISYINKPVVGDQYKDRVGFVYPMPNNNLSIYINNTVESDSGRYMCQVVLPETPEAPKELTLNVLVPPATPICKLQGNPEVKANVTLTCYSSSGKPVPKYKWSKTSPVSEIFFSPMLNEAAGTLKLNNLSNNMSGKYECTASNSAGEAKCYINLEVLTSSNAGVIAGATVGALVGLILIMLIVVFFWTRRKKEAEEDLANDIKEDAQAPKRVSWAKSGAESDIISKNGTLSSVRSSPLPQDTHNNHRHHHHHHHHYPVTQPTSDTASIITSSTSYRPRPAGLSSTLEHSLPGYNNNTNTATVPRNPPAPPSSNGGSLPRTEALQPSTPRYIPAPSGVSAANLSRMGGVPIMVPAQNQAGSLV</sequence>
<accession>A0A556TJZ8</accession>
<dbReference type="Gene3D" id="2.60.40.10">
    <property type="entry name" value="Immunoglobulins"/>
    <property type="match status" value="2"/>
</dbReference>
<keyword evidence="7" id="KW-0393">Immunoglobulin domain</keyword>
<keyword evidence="5 9" id="KW-0472">Membrane</keyword>
<evidence type="ECO:0000256" key="2">
    <source>
        <dbReference type="ARBA" id="ARBA00022692"/>
    </source>
</evidence>
<comment type="subcellular location">
    <subcellularLocation>
        <location evidence="1">Membrane</location>
        <topology evidence="1">Single-pass type I membrane protein</topology>
    </subcellularLocation>
</comment>
<dbReference type="SMART" id="SM00409">
    <property type="entry name" value="IG"/>
    <property type="match status" value="2"/>
</dbReference>
<feature type="compositionally biased region" description="Basic residues" evidence="8">
    <location>
        <begin position="316"/>
        <end position="327"/>
    </location>
</feature>
<organism evidence="12 13">
    <name type="scientific">Bagarius yarrelli</name>
    <name type="common">Goonch</name>
    <name type="synonym">Bagrus yarrelli</name>
    <dbReference type="NCBI Taxonomy" id="175774"/>
    <lineage>
        <taxon>Eukaryota</taxon>
        <taxon>Metazoa</taxon>
        <taxon>Chordata</taxon>
        <taxon>Craniata</taxon>
        <taxon>Vertebrata</taxon>
        <taxon>Euteleostomi</taxon>
        <taxon>Actinopterygii</taxon>
        <taxon>Neopterygii</taxon>
        <taxon>Teleostei</taxon>
        <taxon>Ostariophysi</taxon>
        <taxon>Siluriformes</taxon>
        <taxon>Sisoridae</taxon>
        <taxon>Sisorinae</taxon>
        <taxon>Bagarius</taxon>
    </lineage>
</organism>
<keyword evidence="4 9" id="KW-1133">Transmembrane helix</keyword>
<comment type="caution">
    <text evidence="12">The sequence shown here is derived from an EMBL/GenBank/DDBJ whole genome shotgun (WGS) entry which is preliminary data.</text>
</comment>
<evidence type="ECO:0000256" key="6">
    <source>
        <dbReference type="ARBA" id="ARBA00023157"/>
    </source>
</evidence>
<dbReference type="GO" id="GO:0098632">
    <property type="term" value="F:cell-cell adhesion mediator activity"/>
    <property type="evidence" value="ECO:0007669"/>
    <property type="project" value="TreeGrafter"/>
</dbReference>
<feature type="signal peptide" evidence="10">
    <location>
        <begin position="1"/>
        <end position="27"/>
    </location>
</feature>
<dbReference type="PROSITE" id="PS50835">
    <property type="entry name" value="IG_LIKE"/>
    <property type="match status" value="2"/>
</dbReference>
<dbReference type="Pfam" id="PF13927">
    <property type="entry name" value="Ig_3"/>
    <property type="match status" value="1"/>
</dbReference>
<protein>
    <submittedName>
        <fullName evidence="12">Endothelial cell-selective adhesion molecule</fullName>
    </submittedName>
</protein>
<dbReference type="AlphaFoldDB" id="A0A556TJZ8"/>
<gene>
    <name evidence="12" type="ORF">Baya_1040</name>
</gene>
<feature type="compositionally biased region" description="Polar residues" evidence="8">
    <location>
        <begin position="296"/>
        <end position="313"/>
    </location>
</feature>
<reference evidence="12 13" key="1">
    <citation type="journal article" date="2019" name="Genome Biol. Evol.">
        <title>Whole-Genome Sequencing of the Giant Devil Catfish, Bagarius yarrelli.</title>
        <authorList>
            <person name="Jiang W."/>
            <person name="Lv Y."/>
            <person name="Cheng L."/>
            <person name="Yang K."/>
            <person name="Chao B."/>
            <person name="Wang X."/>
            <person name="Li Y."/>
            <person name="Pan X."/>
            <person name="You X."/>
            <person name="Zhang Y."/>
            <person name="Yang J."/>
            <person name="Li J."/>
            <person name="Zhang X."/>
            <person name="Liu S."/>
            <person name="Sun C."/>
            <person name="Yang J."/>
            <person name="Shi Q."/>
        </authorList>
    </citation>
    <scope>NUCLEOTIDE SEQUENCE [LARGE SCALE GENOMIC DNA]</scope>
    <source>
        <strain evidence="12">JWS20170419001</strain>
        <tissue evidence="12">Muscle</tissue>
    </source>
</reference>
<dbReference type="GO" id="GO:0005886">
    <property type="term" value="C:plasma membrane"/>
    <property type="evidence" value="ECO:0007669"/>
    <property type="project" value="TreeGrafter"/>
</dbReference>
<evidence type="ECO:0000256" key="4">
    <source>
        <dbReference type="ARBA" id="ARBA00022989"/>
    </source>
</evidence>
<evidence type="ECO:0000256" key="8">
    <source>
        <dbReference type="SAM" id="MobiDB-lite"/>
    </source>
</evidence>
<evidence type="ECO:0000256" key="9">
    <source>
        <dbReference type="SAM" id="Phobius"/>
    </source>
</evidence>
<keyword evidence="3 10" id="KW-0732">Signal</keyword>
<proteinExistence type="predicted"/>
<feature type="domain" description="Ig-like" evidence="11">
    <location>
        <begin position="138"/>
        <end position="226"/>
    </location>
</feature>
<dbReference type="Pfam" id="PF07686">
    <property type="entry name" value="V-set"/>
    <property type="match status" value="1"/>
</dbReference>
<evidence type="ECO:0000256" key="1">
    <source>
        <dbReference type="ARBA" id="ARBA00004479"/>
    </source>
</evidence>
<dbReference type="InterPro" id="IPR007110">
    <property type="entry name" value="Ig-like_dom"/>
</dbReference>
<evidence type="ECO:0000256" key="10">
    <source>
        <dbReference type="SAM" id="SignalP"/>
    </source>
</evidence>
<evidence type="ECO:0000313" key="13">
    <source>
        <dbReference type="Proteomes" id="UP000319801"/>
    </source>
</evidence>
<feature type="domain" description="Ig-like" evidence="11">
    <location>
        <begin position="23"/>
        <end position="134"/>
    </location>
</feature>
<dbReference type="CDD" id="cd00096">
    <property type="entry name" value="Ig"/>
    <property type="match status" value="1"/>
</dbReference>
<dbReference type="InterPro" id="IPR003598">
    <property type="entry name" value="Ig_sub2"/>
</dbReference>
<evidence type="ECO:0000256" key="7">
    <source>
        <dbReference type="ARBA" id="ARBA00023319"/>
    </source>
</evidence>
<dbReference type="SUPFAM" id="SSF48726">
    <property type="entry name" value="Immunoglobulin"/>
    <property type="match status" value="2"/>
</dbReference>
<evidence type="ECO:0000259" key="11">
    <source>
        <dbReference type="PROSITE" id="PS50835"/>
    </source>
</evidence>
<dbReference type="FunFam" id="2.60.40.10:FF:000095">
    <property type="entry name" value="immunoglobulin superfamily member 11 isoform X1"/>
    <property type="match status" value="1"/>
</dbReference>
<dbReference type="GO" id="GO:0007156">
    <property type="term" value="P:homophilic cell adhesion via plasma membrane adhesion molecules"/>
    <property type="evidence" value="ECO:0007669"/>
    <property type="project" value="TreeGrafter"/>
</dbReference>
<dbReference type="InterPro" id="IPR013783">
    <property type="entry name" value="Ig-like_fold"/>
</dbReference>
<feature type="chain" id="PRO_5021825305" evidence="10">
    <location>
        <begin position="28"/>
        <end position="433"/>
    </location>
</feature>
<dbReference type="InterPro" id="IPR042757">
    <property type="entry name" value="ESAM"/>
</dbReference>
<dbReference type="OrthoDB" id="10012075at2759"/>
<evidence type="ECO:0000256" key="5">
    <source>
        <dbReference type="ARBA" id="ARBA00023136"/>
    </source>
</evidence>
<dbReference type="InterPro" id="IPR003599">
    <property type="entry name" value="Ig_sub"/>
</dbReference>